<dbReference type="PANTHER" id="PTHR12663:SF69">
    <property type="entry name" value="SISTER CHROMATID COHESION PROTEIN PDS5 HOMOLOG E"/>
    <property type="match status" value="1"/>
</dbReference>
<dbReference type="EMBL" id="KV018570">
    <property type="protein sequence ID" value="KZV16792.1"/>
    <property type="molecule type" value="Genomic_DNA"/>
</dbReference>
<evidence type="ECO:0000313" key="5">
    <source>
        <dbReference type="EMBL" id="KZV16792.1"/>
    </source>
</evidence>
<dbReference type="OrthoDB" id="894386at2759"/>
<keyword evidence="6" id="KW-1185">Reference proteome</keyword>
<comment type="subcellular location">
    <subcellularLocation>
        <location evidence="1">Nucleus</location>
    </subcellularLocation>
</comment>
<reference evidence="5 6" key="1">
    <citation type="journal article" date="2015" name="Proc. Natl. Acad. Sci. U.S.A.">
        <title>The resurrection genome of Boea hygrometrica: A blueprint for survival of dehydration.</title>
        <authorList>
            <person name="Xiao L."/>
            <person name="Yang G."/>
            <person name="Zhang L."/>
            <person name="Yang X."/>
            <person name="Zhao S."/>
            <person name="Ji Z."/>
            <person name="Zhou Q."/>
            <person name="Hu M."/>
            <person name="Wang Y."/>
            <person name="Chen M."/>
            <person name="Xu Y."/>
            <person name="Jin H."/>
            <person name="Xiao X."/>
            <person name="Hu G."/>
            <person name="Bao F."/>
            <person name="Hu Y."/>
            <person name="Wan P."/>
            <person name="Li L."/>
            <person name="Deng X."/>
            <person name="Kuang T."/>
            <person name="Xiang C."/>
            <person name="Zhu J.K."/>
            <person name="Oliver M.J."/>
            <person name="He Y."/>
        </authorList>
    </citation>
    <scope>NUCLEOTIDE SEQUENCE [LARGE SCALE GENOMIC DNA]</scope>
    <source>
        <strain evidence="6">cv. XS01</strain>
    </source>
</reference>
<dbReference type="PANTHER" id="PTHR12663">
    <property type="entry name" value="ANDROGEN INDUCED INHIBITOR OF PROLIFERATION AS3 / PDS5-RELATED"/>
    <property type="match status" value="1"/>
</dbReference>
<evidence type="ECO:0000256" key="2">
    <source>
        <dbReference type="ARBA" id="ARBA00022763"/>
    </source>
</evidence>
<dbReference type="GO" id="GO:0007064">
    <property type="term" value="P:mitotic sister chromatid cohesion"/>
    <property type="evidence" value="ECO:0007669"/>
    <property type="project" value="InterPro"/>
</dbReference>
<dbReference type="GO" id="GO:0000785">
    <property type="term" value="C:chromatin"/>
    <property type="evidence" value="ECO:0007669"/>
    <property type="project" value="TreeGrafter"/>
</dbReference>
<dbReference type="Pfam" id="PF20168">
    <property type="entry name" value="PDS5"/>
    <property type="match status" value="1"/>
</dbReference>
<protein>
    <submittedName>
        <fullName evidence="5">Uncharacterized protein</fullName>
    </submittedName>
</protein>
<accession>A0A2Z7ACZ1</accession>
<evidence type="ECO:0000313" key="6">
    <source>
        <dbReference type="Proteomes" id="UP000250235"/>
    </source>
</evidence>
<keyword evidence="2" id="KW-0227">DNA damage</keyword>
<sequence>MRHTDENVQVAVASCFIELTRISAPKFTCSEVYMKEFFKLCVTALKHLSSGSGTKYYRALNILETLATVRPNHPTEIFKYMETTMTLVIQESDEIPFELLKPLLDSVKMETKAMILSMIFRQLFCYAFC</sequence>
<evidence type="ECO:0000256" key="1">
    <source>
        <dbReference type="ARBA" id="ARBA00004123"/>
    </source>
</evidence>
<gene>
    <name evidence="5" type="ORF">F511_40806</name>
</gene>
<dbReference type="GO" id="GO:0005634">
    <property type="term" value="C:nucleus"/>
    <property type="evidence" value="ECO:0007669"/>
    <property type="project" value="UniProtKB-SubCell"/>
</dbReference>
<evidence type="ECO:0000256" key="4">
    <source>
        <dbReference type="ARBA" id="ARBA00023242"/>
    </source>
</evidence>
<name>A0A2Z7ACZ1_9LAMI</name>
<evidence type="ECO:0000256" key="3">
    <source>
        <dbReference type="ARBA" id="ARBA00023204"/>
    </source>
</evidence>
<dbReference type="GO" id="GO:0006281">
    <property type="term" value="P:DNA repair"/>
    <property type="evidence" value="ECO:0007669"/>
    <property type="project" value="UniProtKB-KW"/>
</dbReference>
<dbReference type="AlphaFoldDB" id="A0A2Z7ACZ1"/>
<dbReference type="Proteomes" id="UP000250235">
    <property type="component" value="Unassembled WGS sequence"/>
</dbReference>
<keyword evidence="3" id="KW-0234">DNA repair</keyword>
<organism evidence="5 6">
    <name type="scientific">Dorcoceras hygrometricum</name>
    <dbReference type="NCBI Taxonomy" id="472368"/>
    <lineage>
        <taxon>Eukaryota</taxon>
        <taxon>Viridiplantae</taxon>
        <taxon>Streptophyta</taxon>
        <taxon>Embryophyta</taxon>
        <taxon>Tracheophyta</taxon>
        <taxon>Spermatophyta</taxon>
        <taxon>Magnoliopsida</taxon>
        <taxon>eudicotyledons</taxon>
        <taxon>Gunneridae</taxon>
        <taxon>Pentapetalae</taxon>
        <taxon>asterids</taxon>
        <taxon>lamiids</taxon>
        <taxon>Lamiales</taxon>
        <taxon>Gesneriaceae</taxon>
        <taxon>Didymocarpoideae</taxon>
        <taxon>Trichosporeae</taxon>
        <taxon>Loxocarpinae</taxon>
        <taxon>Dorcoceras</taxon>
    </lineage>
</organism>
<keyword evidence="4" id="KW-0539">Nucleus</keyword>
<proteinExistence type="predicted"/>
<dbReference type="InterPro" id="IPR039776">
    <property type="entry name" value="Pds5"/>
</dbReference>